<evidence type="ECO:0000256" key="5">
    <source>
        <dbReference type="ARBA" id="ARBA00020164"/>
    </source>
</evidence>
<comment type="similarity">
    <text evidence="3 9">Belongs to the alpha-acetolactate decarboxylase family.</text>
</comment>
<evidence type="ECO:0000256" key="4">
    <source>
        <dbReference type="ARBA" id="ARBA00013204"/>
    </source>
</evidence>
<dbReference type="PANTHER" id="PTHR35524">
    <property type="entry name" value="ALPHA-ACETOLACTATE DECARBOXYLASE"/>
    <property type="match status" value="1"/>
</dbReference>
<dbReference type="InterPro" id="IPR005128">
    <property type="entry name" value="Acetolactate_a_deCO2ase"/>
</dbReference>
<dbReference type="PANTHER" id="PTHR35524:SF1">
    <property type="entry name" value="ALPHA-ACETOLACTATE DECARBOXYLASE"/>
    <property type="match status" value="1"/>
</dbReference>
<sequence>MMMHSSACDCEASLCETLRGFSAKHPDSVIYQTSIMSALLSGVYERDTTIADLLAHGDFGLGTFNELDGEMIAFSSQVYQLRADGSARAAKPEQKTPFAVMTWFQPQYRKTFDAPVSRQQIHDVIDQQIPSDNLFCALRIDGNFRHAHTRTVPRQTPPYRAMTDVLDDHRCSALTSVKGCWLGSARRSICRASTWPAITKHFITDDRQGGGHLLDYQLESGVLTFGEIHKLMIDLPADSAFLQANLHPSNLMQRSVPSKTNRELS</sequence>
<protein>
    <recommendedName>
        <fullName evidence="5 9">Alpha-acetolactate decarboxylase</fullName>
        <ecNumber evidence="4 9">4.1.1.5</ecNumber>
    </recommendedName>
</protein>
<dbReference type="AlphaFoldDB" id="Q93A74"/>
<reference evidence="10" key="1">
    <citation type="submission" date="2001-10" db="EMBL/GenBank/DDBJ databases">
        <title>Cloning and sequencing of Bacillus licheniformis alpha-acetolactate decarboxylase gene and stable expression in brewer's yeast.</title>
        <authorList>
            <person name="Bao X.M."/>
            <person name="Qin Y.J."/>
            <person name="Gao D."/>
        </authorList>
    </citation>
    <scope>NUCLEOTIDE SEQUENCE</scope>
</reference>
<evidence type="ECO:0000256" key="3">
    <source>
        <dbReference type="ARBA" id="ARBA00007106"/>
    </source>
</evidence>
<dbReference type="NCBIfam" id="TIGR01252">
    <property type="entry name" value="acetolac_decarb"/>
    <property type="match status" value="1"/>
</dbReference>
<dbReference type="CDD" id="cd17299">
    <property type="entry name" value="acetolactate_decarboxylase"/>
    <property type="match status" value="1"/>
</dbReference>
<dbReference type="Gene3D" id="3.30.1330.80">
    <property type="entry name" value="Hypothetical protein, similar to alpha- acetolactate decarboxylase, domain 2"/>
    <property type="match status" value="2"/>
</dbReference>
<evidence type="ECO:0000256" key="1">
    <source>
        <dbReference type="ARBA" id="ARBA00001784"/>
    </source>
</evidence>
<dbReference type="EMBL" id="AF428095">
    <property type="protein sequence ID" value="AAL27562.1"/>
    <property type="molecule type" value="Genomic_DNA"/>
</dbReference>
<accession>Q93A74</accession>
<evidence type="ECO:0000313" key="10">
    <source>
        <dbReference type="EMBL" id="AAL27562.1"/>
    </source>
</evidence>
<name>Q93A74_BACLI</name>
<comment type="catalytic activity">
    <reaction evidence="1 9">
        <text>(2S)-2-acetolactate + H(+) = (R)-acetoin + CO2</text>
        <dbReference type="Rhea" id="RHEA:21580"/>
        <dbReference type="ChEBI" id="CHEBI:15378"/>
        <dbReference type="ChEBI" id="CHEBI:15686"/>
        <dbReference type="ChEBI" id="CHEBI:16526"/>
        <dbReference type="ChEBI" id="CHEBI:58476"/>
        <dbReference type="EC" id="4.1.1.5"/>
    </reaction>
</comment>
<keyword evidence="8 9" id="KW-0456">Lyase</keyword>
<evidence type="ECO:0000256" key="8">
    <source>
        <dbReference type="ARBA" id="ARBA00023239"/>
    </source>
</evidence>
<dbReference type="SUPFAM" id="SSF117856">
    <property type="entry name" value="AF0104/ALDC/Ptd012-like"/>
    <property type="match status" value="1"/>
</dbReference>
<dbReference type="UniPathway" id="UPA00626">
    <property type="reaction ID" value="UER00678"/>
</dbReference>
<evidence type="ECO:0000256" key="6">
    <source>
        <dbReference type="ARBA" id="ARBA00022793"/>
    </source>
</evidence>
<evidence type="ECO:0000256" key="2">
    <source>
        <dbReference type="ARBA" id="ARBA00005170"/>
    </source>
</evidence>
<dbReference type="GO" id="GO:0045151">
    <property type="term" value="P:acetoin biosynthetic process"/>
    <property type="evidence" value="ECO:0007669"/>
    <property type="project" value="UniProtKB-UniRule"/>
</dbReference>
<proteinExistence type="inferred from homology"/>
<keyword evidence="6 9" id="KW-0210">Decarboxylase</keyword>
<dbReference type="GO" id="GO:0047605">
    <property type="term" value="F:acetolactate decarboxylase activity"/>
    <property type="evidence" value="ECO:0007669"/>
    <property type="project" value="UniProtKB-UniRule"/>
</dbReference>
<comment type="pathway">
    <text evidence="2 9">Polyol metabolism; (R,R)-butane-2,3-diol biosynthesis; (R,R)-butane-2,3-diol from pyruvate: step 2/3.</text>
</comment>
<dbReference type="EC" id="4.1.1.5" evidence="4 9"/>
<evidence type="ECO:0000256" key="7">
    <source>
        <dbReference type="ARBA" id="ARBA00023061"/>
    </source>
</evidence>
<keyword evidence="7 9" id="KW-0005">Acetoin biosynthesis</keyword>
<evidence type="ECO:0000256" key="9">
    <source>
        <dbReference type="PIRNR" id="PIRNR001332"/>
    </source>
</evidence>
<dbReference type="PIRSF" id="PIRSF001332">
    <property type="entry name" value="Acetolac_decarb"/>
    <property type="match status" value="1"/>
</dbReference>
<dbReference type="Pfam" id="PF03306">
    <property type="entry name" value="AAL_decarboxy"/>
    <property type="match status" value="1"/>
</dbReference>
<organism evidence="10">
    <name type="scientific">Bacillus licheniformis</name>
    <dbReference type="NCBI Taxonomy" id="1402"/>
    <lineage>
        <taxon>Bacteria</taxon>
        <taxon>Bacillati</taxon>
        <taxon>Bacillota</taxon>
        <taxon>Bacilli</taxon>
        <taxon>Bacillales</taxon>
        <taxon>Bacillaceae</taxon>
        <taxon>Bacillus</taxon>
    </lineage>
</organism>